<dbReference type="Pfam" id="PF04993">
    <property type="entry name" value="TfoX_N"/>
    <property type="match status" value="1"/>
</dbReference>
<name>A0A1I6TVB3_9FLAO</name>
<proteinExistence type="predicted"/>
<evidence type="ECO:0000313" key="3">
    <source>
        <dbReference type="Proteomes" id="UP000183209"/>
    </source>
</evidence>
<protein>
    <submittedName>
        <fullName evidence="2">TfoX N-terminal domain-containing protein</fullName>
    </submittedName>
</protein>
<dbReference type="Proteomes" id="UP000183209">
    <property type="component" value="Unassembled WGS sequence"/>
</dbReference>
<accession>A0A1I6TVB3</accession>
<dbReference type="InterPro" id="IPR007076">
    <property type="entry name" value="TfoX_N"/>
</dbReference>
<dbReference type="EMBL" id="FPAG01000006">
    <property type="protein sequence ID" value="SFS93105.1"/>
    <property type="molecule type" value="Genomic_DNA"/>
</dbReference>
<dbReference type="RefSeq" id="WP_074978783.1">
    <property type="nucleotide sequence ID" value="NZ_FPAG01000006.1"/>
</dbReference>
<sequence>MAYDNFLADRIRLSLKEKHISFEEKKMMGGLCFMVEDKMCVGVVKDNLMARIDPEIYDKALQEKGCREMDFTGRPMKGFVFVEPEGIDLDQDLNYWIQLCLKYNPKAKSSKKK</sequence>
<reference evidence="2 3" key="1">
    <citation type="submission" date="2016-10" db="EMBL/GenBank/DDBJ databases">
        <authorList>
            <person name="de Groot N.N."/>
        </authorList>
    </citation>
    <scope>NUCLEOTIDE SEQUENCE [LARGE SCALE GENOMIC DNA]</scope>
    <source>
        <strain evidence="2 3">CGMCC 1.6114</strain>
    </source>
</reference>
<evidence type="ECO:0000313" key="2">
    <source>
        <dbReference type="EMBL" id="SFS93105.1"/>
    </source>
</evidence>
<dbReference type="SUPFAM" id="SSF159894">
    <property type="entry name" value="YgaC/TfoX-N like"/>
    <property type="match status" value="1"/>
</dbReference>
<feature type="domain" description="TfoX N-terminal" evidence="1">
    <location>
        <begin position="22"/>
        <end position="102"/>
    </location>
</feature>
<dbReference type="Gene3D" id="3.30.1460.30">
    <property type="entry name" value="YgaC/TfoX-N like chaperone"/>
    <property type="match status" value="1"/>
</dbReference>
<gene>
    <name evidence="2" type="ORF">SAMN04487906_2171</name>
</gene>
<dbReference type="OrthoDB" id="214902at2"/>
<evidence type="ECO:0000259" key="1">
    <source>
        <dbReference type="Pfam" id="PF04993"/>
    </source>
</evidence>
<organism evidence="2 3">
    <name type="scientific">Zhouia amylolytica</name>
    <dbReference type="NCBI Taxonomy" id="376730"/>
    <lineage>
        <taxon>Bacteria</taxon>
        <taxon>Pseudomonadati</taxon>
        <taxon>Bacteroidota</taxon>
        <taxon>Flavobacteriia</taxon>
        <taxon>Flavobacteriales</taxon>
        <taxon>Flavobacteriaceae</taxon>
        <taxon>Zhouia</taxon>
    </lineage>
</organism>
<dbReference type="AlphaFoldDB" id="A0A1I6TVB3"/>